<keyword evidence="2" id="KW-0540">Nuclease</keyword>
<name>A0A975JDM1_9RHOB</name>
<keyword evidence="2" id="KW-0378">Hydrolase</keyword>
<evidence type="ECO:0000313" key="3">
    <source>
        <dbReference type="Proteomes" id="UP000683291"/>
    </source>
</evidence>
<feature type="domain" description="HNH nuclease" evidence="1">
    <location>
        <begin position="199"/>
        <end position="252"/>
    </location>
</feature>
<dbReference type="EMBL" id="CP073581">
    <property type="protein sequence ID" value="QUJ76539.1"/>
    <property type="molecule type" value="Genomic_DNA"/>
</dbReference>
<evidence type="ECO:0000313" key="2">
    <source>
        <dbReference type="EMBL" id="QUJ76539.1"/>
    </source>
</evidence>
<protein>
    <submittedName>
        <fullName evidence="2">HNH endonuclease</fullName>
    </submittedName>
</protein>
<keyword evidence="3" id="KW-1185">Reference proteome</keyword>
<dbReference type="Pfam" id="PF13391">
    <property type="entry name" value="HNH_2"/>
    <property type="match status" value="1"/>
</dbReference>
<evidence type="ECO:0000259" key="1">
    <source>
        <dbReference type="Pfam" id="PF13391"/>
    </source>
</evidence>
<organism evidence="2 3">
    <name type="scientific">Sulfitobacter albidus</name>
    <dbReference type="NCBI Taxonomy" id="2829501"/>
    <lineage>
        <taxon>Bacteria</taxon>
        <taxon>Pseudomonadati</taxon>
        <taxon>Pseudomonadota</taxon>
        <taxon>Alphaproteobacteria</taxon>
        <taxon>Rhodobacterales</taxon>
        <taxon>Roseobacteraceae</taxon>
        <taxon>Sulfitobacter</taxon>
    </lineage>
</organism>
<dbReference type="RefSeq" id="WP_212704737.1">
    <property type="nucleotide sequence ID" value="NZ_CP073581.1"/>
</dbReference>
<proteinExistence type="predicted"/>
<dbReference type="KEGG" id="sual:KDD17_00140"/>
<reference evidence="2" key="1">
    <citation type="submission" date="2021-04" db="EMBL/GenBank/DDBJ databases">
        <title>Complete genome sequence for Sulfitobacter sp. strain JK7-1.</title>
        <authorList>
            <person name="Park S.-J."/>
        </authorList>
    </citation>
    <scope>NUCLEOTIDE SEQUENCE</scope>
    <source>
        <strain evidence="2">JK7-1</strain>
    </source>
</reference>
<dbReference type="Proteomes" id="UP000683291">
    <property type="component" value="Chromosome 1"/>
</dbReference>
<gene>
    <name evidence="2" type="ORF">KDD17_00140</name>
</gene>
<dbReference type="GO" id="GO:0004519">
    <property type="term" value="F:endonuclease activity"/>
    <property type="evidence" value="ECO:0007669"/>
    <property type="project" value="UniProtKB-KW"/>
</dbReference>
<keyword evidence="2" id="KW-0255">Endonuclease</keyword>
<accession>A0A975JDM1</accession>
<dbReference type="AlphaFoldDB" id="A0A975JDM1"/>
<dbReference type="InterPro" id="IPR003615">
    <property type="entry name" value="HNH_nuc"/>
</dbReference>
<sequence length="308" mass="33763">MAHAVFIQNPRSIYADRPGEVYHFPKQYLAQVTATIGDWVVFYESKNAGAFGYVAVQQVADVVPDPAQDDHYFAILDPATLLEFERVVPRRNAQDTAFESVLRGPDGKPYRAGANTLAVRTLPPADFAAIVNHGLTPVEDVSGMARRPLEDAAQPGFAEAQAAFGGAPLDVDRRQVLSSRPLRDAAFARQVKRAYHNRCAMSGLSLTNGGGRPEVEAAHIRPVSDRGPDIVRNGLALSGTLHWMFDRGLLGVAEDHSILISHNKVPQDVVARLIAPAGRLFLPPDPRHHPHESYLKYHRENVFGQFAA</sequence>